<dbReference type="PANTHER" id="PTHR14168">
    <property type="entry name" value="TUMOR-ASSOCIATED CALCIUM SIGNAL TRANSDUCER"/>
    <property type="match status" value="1"/>
</dbReference>
<feature type="transmembrane region" description="Helical" evidence="1">
    <location>
        <begin position="50"/>
        <end position="73"/>
    </location>
</feature>
<dbReference type="PANTHER" id="PTHR14168:SF4">
    <property type="entry name" value="EPITHELIAL CELL ADHESION MOLECULE PRECURSOR"/>
    <property type="match status" value="1"/>
</dbReference>
<reference evidence="2" key="2">
    <citation type="journal article" date="2007" name="Science">
        <title>Draft genome sequence of the sexually transmitted pathogen Trichomonas vaginalis.</title>
        <authorList>
            <person name="Carlton J.M."/>
            <person name="Hirt R.P."/>
            <person name="Silva J.C."/>
            <person name="Delcher A.L."/>
            <person name="Schatz M."/>
            <person name="Zhao Q."/>
            <person name="Wortman J.R."/>
            <person name="Bidwell S.L."/>
            <person name="Alsmark U.C.M."/>
            <person name="Besteiro S."/>
            <person name="Sicheritz-Ponten T."/>
            <person name="Noel C.J."/>
            <person name="Dacks J.B."/>
            <person name="Foster P.G."/>
            <person name="Simillion C."/>
            <person name="Van de Peer Y."/>
            <person name="Miranda-Saavedra D."/>
            <person name="Barton G.J."/>
            <person name="Westrop G.D."/>
            <person name="Mueller S."/>
            <person name="Dessi D."/>
            <person name="Fiori P.L."/>
            <person name="Ren Q."/>
            <person name="Paulsen I."/>
            <person name="Zhang H."/>
            <person name="Bastida-Corcuera F.D."/>
            <person name="Simoes-Barbosa A."/>
            <person name="Brown M.T."/>
            <person name="Hayes R.D."/>
            <person name="Mukherjee M."/>
            <person name="Okumura C.Y."/>
            <person name="Schneider R."/>
            <person name="Smith A.J."/>
            <person name="Vanacova S."/>
            <person name="Villalvazo M."/>
            <person name="Haas B.J."/>
            <person name="Pertea M."/>
            <person name="Feldblyum T.V."/>
            <person name="Utterback T.R."/>
            <person name="Shu C.L."/>
            <person name="Osoegawa K."/>
            <person name="de Jong P.J."/>
            <person name="Hrdy I."/>
            <person name="Horvathova L."/>
            <person name="Zubacova Z."/>
            <person name="Dolezal P."/>
            <person name="Malik S.B."/>
            <person name="Logsdon J.M. Jr."/>
            <person name="Henze K."/>
            <person name="Gupta A."/>
            <person name="Wang C.C."/>
            <person name="Dunne R.L."/>
            <person name="Upcroft J.A."/>
            <person name="Upcroft P."/>
            <person name="White O."/>
            <person name="Salzberg S.L."/>
            <person name="Tang P."/>
            <person name="Chiu C.-H."/>
            <person name="Lee Y.-S."/>
            <person name="Embley T.M."/>
            <person name="Coombs G.H."/>
            <person name="Mottram J.C."/>
            <person name="Tachezy J."/>
            <person name="Fraser-Liggett C.M."/>
            <person name="Johnson P.J."/>
        </authorList>
    </citation>
    <scope>NUCLEOTIDE SEQUENCE [LARGE SCALE GENOMIC DNA]</scope>
    <source>
        <strain evidence="2">G3</strain>
    </source>
</reference>
<dbReference type="VEuPathDB" id="TrichDB:TVAG_581100"/>
<evidence type="ECO:0000313" key="3">
    <source>
        <dbReference type="Proteomes" id="UP000001542"/>
    </source>
</evidence>
<dbReference type="AlphaFoldDB" id="A2GF97"/>
<accession>A2GF97</accession>
<keyword evidence="1" id="KW-0472">Membrane</keyword>
<dbReference type="RefSeq" id="XP_001297101.1">
    <property type="nucleotide sequence ID" value="XM_001297100.1"/>
</dbReference>
<proteinExistence type="predicted"/>
<keyword evidence="3" id="KW-1185">Reference proteome</keyword>
<evidence type="ECO:0000256" key="1">
    <source>
        <dbReference type="SAM" id="Phobius"/>
    </source>
</evidence>
<dbReference type="Proteomes" id="UP000001542">
    <property type="component" value="Unassembled WGS sequence"/>
</dbReference>
<dbReference type="KEGG" id="tva:4741804"/>
<reference evidence="2" key="1">
    <citation type="submission" date="2006-10" db="EMBL/GenBank/DDBJ databases">
        <authorList>
            <person name="Amadeo P."/>
            <person name="Zhao Q."/>
            <person name="Wortman J."/>
            <person name="Fraser-Liggett C."/>
            <person name="Carlton J."/>
        </authorList>
    </citation>
    <scope>NUCLEOTIDE SEQUENCE</scope>
    <source>
        <strain evidence="2">G3</strain>
    </source>
</reference>
<dbReference type="EMBL" id="DS115507">
    <property type="protein sequence ID" value="EAX84171.1"/>
    <property type="molecule type" value="Genomic_DNA"/>
</dbReference>
<organism evidence="2 3">
    <name type="scientific">Trichomonas vaginalis (strain ATCC PRA-98 / G3)</name>
    <dbReference type="NCBI Taxonomy" id="412133"/>
    <lineage>
        <taxon>Eukaryota</taxon>
        <taxon>Metamonada</taxon>
        <taxon>Parabasalia</taxon>
        <taxon>Trichomonadida</taxon>
        <taxon>Trichomonadidae</taxon>
        <taxon>Trichomonas</taxon>
    </lineage>
</organism>
<dbReference type="GO" id="GO:0016020">
    <property type="term" value="C:membrane"/>
    <property type="evidence" value="ECO:0007669"/>
    <property type="project" value="InterPro"/>
</dbReference>
<sequence>MLFEKDLDIIVMNENSIKTVEKVKEDTKNFENSDAPEATPKPNDSGFPTWAIAVIVVAVVIVIVVIVVVVIFIKKSKKGSSSGAAAA</sequence>
<keyword evidence="1" id="KW-0812">Transmembrane</keyword>
<dbReference type="InParanoid" id="A2GF97"/>
<dbReference type="SMR" id="A2GF97"/>
<keyword evidence="1" id="KW-1133">Transmembrane helix</keyword>
<evidence type="ECO:0000313" key="2">
    <source>
        <dbReference type="EMBL" id="EAX84171.1"/>
    </source>
</evidence>
<dbReference type="InterPro" id="IPR043406">
    <property type="entry name" value="EPCAM/Trop-2"/>
</dbReference>
<dbReference type="VEuPathDB" id="TrichDB:TVAGG3_0218520"/>
<gene>
    <name evidence="2" type="ORF">TVAG_581100</name>
</gene>
<name>A2GF97_TRIV3</name>
<protein>
    <submittedName>
        <fullName evidence="2">Uncharacterized protein</fullName>
    </submittedName>
</protein>